<evidence type="ECO:0000313" key="2">
    <source>
        <dbReference type="EMBL" id="KAF6203044.1"/>
    </source>
</evidence>
<feature type="compositionally biased region" description="Basic residues" evidence="1">
    <location>
        <begin position="72"/>
        <end position="82"/>
    </location>
</feature>
<feature type="compositionally biased region" description="Basic residues" evidence="1">
    <location>
        <begin position="91"/>
        <end position="108"/>
    </location>
</feature>
<dbReference type="EMBL" id="WIXP02000011">
    <property type="protein sequence ID" value="KAF6203044.1"/>
    <property type="molecule type" value="Genomic_DNA"/>
</dbReference>
<sequence>MEKLTKTEMNSLKSLKQVVPGNFKKALSELNILRGKKKQIVQFISAVYSLDEKEVSKALALDTKRLSYNKRSVQKRKTRAKQPIKNSETIKKRRTLLKKHRTATRKTKTISDKRRKDKKIFERISSICEEYNEPKGRGANESPSKEVKKVFRRKRTQMKKRSCRKREPMKKNPFKKKDDRKNLQRSRKSYGRTTKSKRPKRRNDDSMQDHGTKKVPKVASRGPINRKKFVPSSDGESSAAKSEGESSAAKSDGESSSGKSDGKSSGTETDEETDTKNTASENEERRKPESVRMKQLHIL</sequence>
<protein>
    <submittedName>
        <fullName evidence="2">Uncharacterized protein</fullName>
    </submittedName>
</protein>
<proteinExistence type="predicted"/>
<feature type="compositionally biased region" description="Basic and acidic residues" evidence="1">
    <location>
        <begin position="165"/>
        <end position="182"/>
    </location>
</feature>
<feature type="compositionally biased region" description="Basic and acidic residues" evidence="1">
    <location>
        <begin position="132"/>
        <end position="149"/>
    </location>
</feature>
<feature type="compositionally biased region" description="Basic residues" evidence="1">
    <location>
        <begin position="183"/>
        <end position="201"/>
    </location>
</feature>
<feature type="compositionally biased region" description="Basic and acidic residues" evidence="1">
    <location>
        <begin position="282"/>
        <end position="292"/>
    </location>
</feature>
<feature type="compositionally biased region" description="Basic and acidic residues" evidence="1">
    <location>
        <begin position="202"/>
        <end position="212"/>
    </location>
</feature>
<accession>A0A6A4JMV6</accession>
<evidence type="ECO:0000313" key="3">
    <source>
        <dbReference type="Proteomes" id="UP000466442"/>
    </source>
</evidence>
<feature type="compositionally biased region" description="Low complexity" evidence="1">
    <location>
        <begin position="232"/>
        <end position="267"/>
    </location>
</feature>
<feature type="region of interest" description="Disordered" evidence="1">
    <location>
        <begin position="132"/>
        <end position="299"/>
    </location>
</feature>
<feature type="region of interest" description="Disordered" evidence="1">
    <location>
        <begin position="71"/>
        <end position="116"/>
    </location>
</feature>
<feature type="compositionally biased region" description="Basic residues" evidence="1">
    <location>
        <begin position="150"/>
        <end position="164"/>
    </location>
</feature>
<dbReference type="Proteomes" id="UP000466442">
    <property type="component" value="Unassembled WGS sequence"/>
</dbReference>
<comment type="caution">
    <text evidence="2">The sequence shown here is derived from an EMBL/GenBank/DDBJ whole genome shotgun (WGS) entry which is preliminary data.</text>
</comment>
<name>A0A6A4JMV6_APOLU</name>
<reference evidence="2" key="1">
    <citation type="journal article" date="2021" name="Mol. Ecol. Resour.">
        <title>Apolygus lucorum genome provides insights into omnivorousness and mesophyll feeding.</title>
        <authorList>
            <person name="Liu Y."/>
            <person name="Liu H."/>
            <person name="Wang H."/>
            <person name="Huang T."/>
            <person name="Liu B."/>
            <person name="Yang B."/>
            <person name="Yin L."/>
            <person name="Li B."/>
            <person name="Zhang Y."/>
            <person name="Zhang S."/>
            <person name="Jiang F."/>
            <person name="Zhang X."/>
            <person name="Ren Y."/>
            <person name="Wang B."/>
            <person name="Wang S."/>
            <person name="Lu Y."/>
            <person name="Wu K."/>
            <person name="Fan W."/>
            <person name="Wang G."/>
        </authorList>
    </citation>
    <scope>NUCLEOTIDE SEQUENCE</scope>
    <source>
        <strain evidence="2">12Hb</strain>
    </source>
</reference>
<evidence type="ECO:0000256" key="1">
    <source>
        <dbReference type="SAM" id="MobiDB-lite"/>
    </source>
</evidence>
<gene>
    <name evidence="2" type="ORF">GE061_003457</name>
</gene>
<organism evidence="2 3">
    <name type="scientific">Apolygus lucorum</name>
    <name type="common">Small green plant bug</name>
    <name type="synonym">Lygocoris lucorum</name>
    <dbReference type="NCBI Taxonomy" id="248454"/>
    <lineage>
        <taxon>Eukaryota</taxon>
        <taxon>Metazoa</taxon>
        <taxon>Ecdysozoa</taxon>
        <taxon>Arthropoda</taxon>
        <taxon>Hexapoda</taxon>
        <taxon>Insecta</taxon>
        <taxon>Pterygota</taxon>
        <taxon>Neoptera</taxon>
        <taxon>Paraneoptera</taxon>
        <taxon>Hemiptera</taxon>
        <taxon>Heteroptera</taxon>
        <taxon>Panheteroptera</taxon>
        <taxon>Cimicomorpha</taxon>
        <taxon>Miridae</taxon>
        <taxon>Mirini</taxon>
        <taxon>Apolygus</taxon>
    </lineage>
</organism>
<dbReference type="AlphaFoldDB" id="A0A6A4JMV6"/>
<keyword evidence="3" id="KW-1185">Reference proteome</keyword>